<accession>X0ZA77</accession>
<comment type="caution">
    <text evidence="1">The sequence shown here is derived from an EMBL/GenBank/DDBJ whole genome shotgun (WGS) entry which is preliminary data.</text>
</comment>
<evidence type="ECO:0008006" key="2">
    <source>
        <dbReference type="Google" id="ProtNLM"/>
    </source>
</evidence>
<reference evidence="1" key="1">
    <citation type="journal article" date="2014" name="Front. Microbiol.">
        <title>High frequency of phylogenetically diverse reductive dehalogenase-homologous genes in deep subseafloor sedimentary metagenomes.</title>
        <authorList>
            <person name="Kawai M."/>
            <person name="Futagami T."/>
            <person name="Toyoda A."/>
            <person name="Takaki Y."/>
            <person name="Nishi S."/>
            <person name="Hori S."/>
            <person name="Arai W."/>
            <person name="Tsubouchi T."/>
            <person name="Morono Y."/>
            <person name="Uchiyama I."/>
            <person name="Ito T."/>
            <person name="Fujiyama A."/>
            <person name="Inagaki F."/>
            <person name="Takami H."/>
        </authorList>
    </citation>
    <scope>NUCLEOTIDE SEQUENCE</scope>
    <source>
        <strain evidence="1">Expedition CK06-06</strain>
    </source>
</reference>
<name>X0ZA77_9ZZZZ</name>
<sequence length="45" mass="4872">MKNLLHQVTTISDYANIFAAVLLQNHTPGTQVNIVAHSLGGIITR</sequence>
<dbReference type="EMBL" id="BART01009297">
    <property type="protein sequence ID" value="GAG66144.1"/>
    <property type="molecule type" value="Genomic_DNA"/>
</dbReference>
<dbReference type="Gene3D" id="3.40.50.1820">
    <property type="entry name" value="alpha/beta hydrolase"/>
    <property type="match status" value="1"/>
</dbReference>
<organism evidence="1">
    <name type="scientific">marine sediment metagenome</name>
    <dbReference type="NCBI Taxonomy" id="412755"/>
    <lineage>
        <taxon>unclassified sequences</taxon>
        <taxon>metagenomes</taxon>
        <taxon>ecological metagenomes</taxon>
    </lineage>
</organism>
<protein>
    <recommendedName>
        <fullName evidence="2">DUF676 domain-containing protein</fullName>
    </recommendedName>
</protein>
<gene>
    <name evidence="1" type="ORF">S01H4_20646</name>
</gene>
<proteinExistence type="predicted"/>
<dbReference type="AlphaFoldDB" id="X0ZA77"/>
<dbReference type="SUPFAM" id="SSF53474">
    <property type="entry name" value="alpha/beta-Hydrolases"/>
    <property type="match status" value="1"/>
</dbReference>
<feature type="non-terminal residue" evidence="1">
    <location>
        <position position="45"/>
    </location>
</feature>
<dbReference type="InterPro" id="IPR029058">
    <property type="entry name" value="AB_hydrolase_fold"/>
</dbReference>
<evidence type="ECO:0000313" key="1">
    <source>
        <dbReference type="EMBL" id="GAG66144.1"/>
    </source>
</evidence>